<name>A0AAD6V327_9AGAR</name>
<gene>
    <name evidence="2" type="ORF">GGX14DRAFT_401876</name>
</gene>
<keyword evidence="3" id="KW-1185">Reference proteome</keyword>
<reference evidence="2" key="1">
    <citation type="submission" date="2023-03" db="EMBL/GenBank/DDBJ databases">
        <title>Massive genome expansion in bonnet fungi (Mycena s.s.) driven by repeated elements and novel gene families across ecological guilds.</title>
        <authorList>
            <consortium name="Lawrence Berkeley National Laboratory"/>
            <person name="Harder C.B."/>
            <person name="Miyauchi S."/>
            <person name="Viragh M."/>
            <person name="Kuo A."/>
            <person name="Thoen E."/>
            <person name="Andreopoulos B."/>
            <person name="Lu D."/>
            <person name="Skrede I."/>
            <person name="Drula E."/>
            <person name="Henrissat B."/>
            <person name="Morin E."/>
            <person name="Kohler A."/>
            <person name="Barry K."/>
            <person name="LaButti K."/>
            <person name="Morin E."/>
            <person name="Salamov A."/>
            <person name="Lipzen A."/>
            <person name="Mereny Z."/>
            <person name="Hegedus B."/>
            <person name="Baldrian P."/>
            <person name="Stursova M."/>
            <person name="Weitz H."/>
            <person name="Taylor A."/>
            <person name="Grigoriev I.V."/>
            <person name="Nagy L.G."/>
            <person name="Martin F."/>
            <person name="Kauserud H."/>
        </authorList>
    </citation>
    <scope>NUCLEOTIDE SEQUENCE</scope>
    <source>
        <strain evidence="2">9144</strain>
    </source>
</reference>
<proteinExistence type="predicted"/>
<evidence type="ECO:0000313" key="2">
    <source>
        <dbReference type="EMBL" id="KAJ7198509.1"/>
    </source>
</evidence>
<feature type="compositionally biased region" description="Basic residues" evidence="1">
    <location>
        <begin position="69"/>
        <end position="81"/>
    </location>
</feature>
<feature type="compositionally biased region" description="Low complexity" evidence="1">
    <location>
        <begin position="59"/>
        <end position="68"/>
    </location>
</feature>
<sequence length="286" mass="30189">MSLPLPNNAVSALDQHLLPRIPGCTVAEMRPALQCVLTGLLDRECIDKYDIDGPKGHDSSAASSQVRAQRTRRPGVKRKARAATGVQNAHSRRGVTQEGTGGKGCASLRFGVQTARATCGGRGRHAEGGGGGDAQAARDAPAHGSACRACAQCAEGGSGADGVRCAEGAWCVHTVGVTCTARVAGRRRGRRAARVRCAERGGMQRTARAWRAERGGGVQSSVVTYTRAERVRGVQRLRGDVYGVQKTQAMCRGRARRPARPLTMPSCASFDNAPRATTVAYSKKDR</sequence>
<protein>
    <submittedName>
        <fullName evidence="2">Uncharacterized protein</fullName>
    </submittedName>
</protein>
<evidence type="ECO:0000256" key="1">
    <source>
        <dbReference type="SAM" id="MobiDB-lite"/>
    </source>
</evidence>
<evidence type="ECO:0000313" key="3">
    <source>
        <dbReference type="Proteomes" id="UP001219525"/>
    </source>
</evidence>
<dbReference type="Proteomes" id="UP001219525">
    <property type="component" value="Unassembled WGS sequence"/>
</dbReference>
<accession>A0AAD6V327</accession>
<organism evidence="2 3">
    <name type="scientific">Mycena pura</name>
    <dbReference type="NCBI Taxonomy" id="153505"/>
    <lineage>
        <taxon>Eukaryota</taxon>
        <taxon>Fungi</taxon>
        <taxon>Dikarya</taxon>
        <taxon>Basidiomycota</taxon>
        <taxon>Agaricomycotina</taxon>
        <taxon>Agaricomycetes</taxon>
        <taxon>Agaricomycetidae</taxon>
        <taxon>Agaricales</taxon>
        <taxon>Marasmiineae</taxon>
        <taxon>Mycenaceae</taxon>
        <taxon>Mycena</taxon>
    </lineage>
</organism>
<comment type="caution">
    <text evidence="2">The sequence shown here is derived from an EMBL/GenBank/DDBJ whole genome shotgun (WGS) entry which is preliminary data.</text>
</comment>
<feature type="region of interest" description="Disordered" evidence="1">
    <location>
        <begin position="119"/>
        <end position="138"/>
    </location>
</feature>
<feature type="region of interest" description="Disordered" evidence="1">
    <location>
        <begin position="52"/>
        <end position="102"/>
    </location>
</feature>
<dbReference type="EMBL" id="JARJCW010000072">
    <property type="protein sequence ID" value="KAJ7198509.1"/>
    <property type="molecule type" value="Genomic_DNA"/>
</dbReference>
<dbReference type="AlphaFoldDB" id="A0AAD6V327"/>